<keyword evidence="6" id="KW-0997">Cell inner membrane</keyword>
<dbReference type="GO" id="GO:0071978">
    <property type="term" value="P:bacterial-type flagellum-dependent swarming motility"/>
    <property type="evidence" value="ECO:0007669"/>
    <property type="project" value="InterPro"/>
</dbReference>
<dbReference type="InterPro" id="IPR046786">
    <property type="entry name" value="MotA_N"/>
</dbReference>
<keyword evidence="17" id="KW-0966">Cell projection</keyword>
<evidence type="ECO:0000313" key="16">
    <source>
        <dbReference type="EMBL" id="SGY83789.1"/>
    </source>
</evidence>
<dbReference type="InterPro" id="IPR002898">
    <property type="entry name" value="MotA_ExbB_proton_chnl"/>
</dbReference>
<evidence type="ECO:0000313" key="17">
    <source>
        <dbReference type="EMBL" id="SGY85174.1"/>
    </source>
</evidence>
<dbReference type="GO" id="GO:0005886">
    <property type="term" value="C:plasma membrane"/>
    <property type="evidence" value="ECO:0007669"/>
    <property type="project" value="UniProtKB-SubCell"/>
</dbReference>
<feature type="domain" description="Motility protein A N-terminal" evidence="15">
    <location>
        <begin position="4"/>
        <end position="93"/>
    </location>
</feature>
<proteinExistence type="inferred from homology"/>
<evidence type="ECO:0000256" key="11">
    <source>
        <dbReference type="ARBA" id="ARBA00023065"/>
    </source>
</evidence>
<evidence type="ECO:0000256" key="2">
    <source>
        <dbReference type="ARBA" id="ARBA00008038"/>
    </source>
</evidence>
<dbReference type="RefSeq" id="WP_045109206.1">
    <property type="nucleotide sequence ID" value="NZ_CAWQZC010000056.1"/>
</dbReference>
<reference evidence="17 19" key="2">
    <citation type="submission" date="2016-11" db="EMBL/GenBank/DDBJ databases">
        <authorList>
            <person name="Jaros S."/>
            <person name="Januszkiewicz K."/>
            <person name="Wedrychowicz H."/>
        </authorList>
    </citation>
    <scope>NUCLEOTIDE SEQUENCE [LARGE SCALE GENOMIC DNA]</scope>
    <source>
        <strain evidence="17">NVI 5450</strain>
    </source>
</reference>
<accession>A0A090IDR1</accession>
<evidence type="ECO:0000256" key="1">
    <source>
        <dbReference type="ARBA" id="ARBA00004429"/>
    </source>
</evidence>
<keyword evidence="10 13" id="KW-1133">Transmembrane helix</keyword>
<comment type="subcellular location">
    <subcellularLocation>
        <location evidence="1">Cell inner membrane</location>
        <topology evidence="1">Multi-pass membrane protein</topology>
    </subcellularLocation>
</comment>
<protein>
    <submittedName>
        <fullName evidence="17">Flagellar motor protein</fullName>
    </submittedName>
</protein>
<evidence type="ECO:0000256" key="8">
    <source>
        <dbReference type="ARBA" id="ARBA00022779"/>
    </source>
</evidence>
<evidence type="ECO:0000256" key="9">
    <source>
        <dbReference type="ARBA" id="ARBA00022781"/>
    </source>
</evidence>
<comment type="similarity">
    <text evidence="2">Belongs to the MotA family.</text>
</comment>
<keyword evidence="11" id="KW-0406">Ion transport</keyword>
<dbReference type="Pfam" id="PF01618">
    <property type="entry name" value="MotA_ExbB"/>
    <property type="match status" value="1"/>
</dbReference>
<feature type="transmembrane region" description="Helical" evidence="13">
    <location>
        <begin position="31"/>
        <end position="48"/>
    </location>
</feature>
<evidence type="ECO:0000256" key="4">
    <source>
        <dbReference type="ARBA" id="ARBA00022475"/>
    </source>
</evidence>
<dbReference type="OrthoDB" id="9782603at2"/>
<dbReference type="PATRIC" id="fig|80854.5.peg.812"/>
<evidence type="ECO:0000256" key="13">
    <source>
        <dbReference type="SAM" id="Phobius"/>
    </source>
</evidence>
<evidence type="ECO:0000259" key="15">
    <source>
        <dbReference type="Pfam" id="PF20560"/>
    </source>
</evidence>
<dbReference type="Pfam" id="PF20560">
    <property type="entry name" value="MotA_N"/>
    <property type="match status" value="1"/>
</dbReference>
<evidence type="ECO:0000259" key="14">
    <source>
        <dbReference type="Pfam" id="PF01618"/>
    </source>
</evidence>
<dbReference type="PROSITE" id="PS01307">
    <property type="entry name" value="MOTA"/>
    <property type="match status" value="1"/>
</dbReference>
<dbReference type="STRING" id="80854.MVIS_0778"/>
<dbReference type="KEGG" id="mvs:MVIS_0778"/>
<keyword evidence="17" id="KW-0969">Cilium</keyword>
<dbReference type="InterPro" id="IPR000540">
    <property type="entry name" value="Flag_MotA_CS"/>
</dbReference>
<dbReference type="EMBL" id="FPLD01000014">
    <property type="protein sequence ID" value="SGY85174.1"/>
    <property type="molecule type" value="Genomic_DNA"/>
</dbReference>
<dbReference type="HOGENOM" id="CLU_068213_0_0_6"/>
<keyword evidence="8" id="KW-0283">Flagellar rotation</keyword>
<evidence type="ECO:0000256" key="6">
    <source>
        <dbReference type="ARBA" id="ARBA00022519"/>
    </source>
</evidence>
<dbReference type="InterPro" id="IPR022522">
    <property type="entry name" value="Flagellar_motor_stator_MotA"/>
</dbReference>
<evidence type="ECO:0000256" key="10">
    <source>
        <dbReference type="ARBA" id="ARBA00022989"/>
    </source>
</evidence>
<sequence length="285" mass="31615">MQKFVGLGVILLCVFGGFVLAGGKLAAMWQPAELLIILGAGIGSMLIANPKYVLVELKNQFFASFKKEPERGEVMKELLLVMHTLLEMVRNKGLKSIDEHIENWETSSLFLQYENIHSDRLLMHFITDNFRMMSMGKMSPHELEHVLESEIEALEDDLLKPSEALHTTGEAMPGFGILAAVMGIIITMSSLDGPLMMIGLHVGAALVGTFLGIFLCYCLFEPIGESLAARVHHKLMLLTCVKTMMVTHISGKSPVLSVDSGRKLIDREIKPTFIEMEEWLNAKVG</sequence>
<dbReference type="Proteomes" id="UP000182660">
    <property type="component" value="Unassembled WGS sequence"/>
</dbReference>
<gene>
    <name evidence="16" type="ORF">MT2528_0501</name>
    <name evidence="17" type="ORF">NVI5450_0486</name>
</gene>
<evidence type="ECO:0000313" key="18">
    <source>
        <dbReference type="Proteomes" id="UP000182660"/>
    </source>
</evidence>
<evidence type="ECO:0000256" key="5">
    <source>
        <dbReference type="ARBA" id="ARBA00022500"/>
    </source>
</evidence>
<keyword evidence="4" id="KW-1003">Cell membrane</keyword>
<reference evidence="16 18" key="1">
    <citation type="submission" date="2016-11" db="EMBL/GenBank/DDBJ databases">
        <authorList>
            <person name="Klemetsen T."/>
        </authorList>
    </citation>
    <scope>NUCLEOTIDE SEQUENCE [LARGE SCALE GENOMIC DNA]</scope>
    <source>
        <strain evidence="16">MT 2528</strain>
    </source>
</reference>
<dbReference type="InterPro" id="IPR047055">
    <property type="entry name" value="MotA-like"/>
</dbReference>
<organism evidence="17 19">
    <name type="scientific">Moritella viscosa</name>
    <dbReference type="NCBI Taxonomy" id="80854"/>
    <lineage>
        <taxon>Bacteria</taxon>
        <taxon>Pseudomonadati</taxon>
        <taxon>Pseudomonadota</taxon>
        <taxon>Gammaproteobacteria</taxon>
        <taxon>Alteromonadales</taxon>
        <taxon>Moritellaceae</taxon>
        <taxon>Moritella</taxon>
    </lineage>
</organism>
<dbReference type="NCBIfam" id="TIGR03818">
    <property type="entry name" value="MotA1"/>
    <property type="match status" value="1"/>
</dbReference>
<name>A0A090IDR1_9GAMM</name>
<dbReference type="EMBL" id="FPLJ01000017">
    <property type="protein sequence ID" value="SGY83789.1"/>
    <property type="molecule type" value="Genomic_DNA"/>
</dbReference>
<keyword evidence="17" id="KW-0282">Flagellum</keyword>
<feature type="domain" description="MotA/TolQ/ExbB proton channel" evidence="14">
    <location>
        <begin position="122"/>
        <end position="235"/>
    </location>
</feature>
<keyword evidence="7 13" id="KW-0812">Transmembrane</keyword>
<dbReference type="GO" id="GO:1902600">
    <property type="term" value="P:proton transmembrane transport"/>
    <property type="evidence" value="ECO:0007669"/>
    <property type="project" value="UniProtKB-KW"/>
</dbReference>
<evidence type="ECO:0000256" key="7">
    <source>
        <dbReference type="ARBA" id="ARBA00022692"/>
    </source>
</evidence>
<dbReference type="PANTHER" id="PTHR30433:SF4">
    <property type="entry name" value="MOTILITY PROTEIN A"/>
    <property type="match status" value="1"/>
</dbReference>
<keyword evidence="12 13" id="KW-0472">Membrane</keyword>
<dbReference type="GeneID" id="61294235"/>
<keyword evidence="5" id="KW-0145">Chemotaxis</keyword>
<dbReference type="AlphaFoldDB" id="A0A090IDR1"/>
<evidence type="ECO:0000313" key="19">
    <source>
        <dbReference type="Proteomes" id="UP000183794"/>
    </source>
</evidence>
<dbReference type="GO" id="GO:0006935">
    <property type="term" value="P:chemotaxis"/>
    <property type="evidence" value="ECO:0007669"/>
    <property type="project" value="UniProtKB-KW"/>
</dbReference>
<evidence type="ECO:0000256" key="12">
    <source>
        <dbReference type="ARBA" id="ARBA00023136"/>
    </source>
</evidence>
<feature type="transmembrane region" description="Helical" evidence="13">
    <location>
        <begin position="171"/>
        <end position="191"/>
    </location>
</feature>
<keyword evidence="18" id="KW-1185">Reference proteome</keyword>
<feature type="transmembrane region" description="Helical" evidence="13">
    <location>
        <begin position="197"/>
        <end position="220"/>
    </location>
</feature>
<evidence type="ECO:0000256" key="3">
    <source>
        <dbReference type="ARBA" id="ARBA00022448"/>
    </source>
</evidence>
<dbReference type="Proteomes" id="UP000183794">
    <property type="component" value="Unassembled WGS sequence"/>
</dbReference>
<keyword evidence="3" id="KW-0813">Transport</keyword>
<keyword evidence="9" id="KW-0375">Hydrogen ion transport</keyword>
<dbReference type="PANTHER" id="PTHR30433">
    <property type="entry name" value="CHEMOTAXIS PROTEIN MOTA"/>
    <property type="match status" value="1"/>
</dbReference>